<proteinExistence type="predicted"/>
<name>A0ABT6FFB5_9BACT</name>
<evidence type="ECO:0000313" key="2">
    <source>
        <dbReference type="Proteomes" id="UP001216907"/>
    </source>
</evidence>
<comment type="caution">
    <text evidence="1">The sequence shown here is derived from an EMBL/GenBank/DDBJ whole genome shotgun (WGS) entry which is preliminary data.</text>
</comment>
<accession>A0ABT6FFB5</accession>
<keyword evidence="2" id="KW-1185">Reference proteome</keyword>
<evidence type="ECO:0000313" key="1">
    <source>
        <dbReference type="EMBL" id="MDG3006270.1"/>
    </source>
</evidence>
<dbReference type="EMBL" id="JARRAG010000002">
    <property type="protein sequence ID" value="MDG3006270.1"/>
    <property type="molecule type" value="Genomic_DNA"/>
</dbReference>
<sequence>MLELAFMAAAWIGQAGAPPLPESTLPATTADSPLSQAMDEAGVAEQPVAVSASPVAAPAAPPTYFDPSYAPAATAAADAAFQERRPFESDHAFDGFVGPMTDPIQAKDARSLTEARLVFLGNWARPGTPVIGSGTYQVYALQLRLALTERLQIFADKDGIVRFSPKPGRSVTGLANIAAGAKYVFIRDVENQFLFSGAVQYEAPTGYANIYQNQGSGLLGVYGIFAKQFGDSFHVSGQFGQNIAMQNQLNGYFYTHLHTDYRIGKFVPFFEANWFYYNQSSHYLPASVGMEGAGYIDLGTSGFTGNSIVTLAPGMKYNFSKHLEFGLCYQFPVSPDHKSLYGDQVIADLIWRY</sequence>
<reference evidence="1 2" key="1">
    <citation type="submission" date="2023-03" db="EMBL/GenBank/DDBJ databases">
        <title>Paludisphaera mucosa sp. nov. a novel planctomycete from northern fen.</title>
        <authorList>
            <person name="Ivanova A."/>
        </authorList>
    </citation>
    <scope>NUCLEOTIDE SEQUENCE [LARGE SCALE GENOMIC DNA]</scope>
    <source>
        <strain evidence="1 2">Pla2</strain>
    </source>
</reference>
<gene>
    <name evidence="1" type="ORF">PZE19_21075</name>
</gene>
<dbReference type="Proteomes" id="UP001216907">
    <property type="component" value="Unassembled WGS sequence"/>
</dbReference>
<organism evidence="1 2">
    <name type="scientific">Paludisphaera mucosa</name>
    <dbReference type="NCBI Taxonomy" id="3030827"/>
    <lineage>
        <taxon>Bacteria</taxon>
        <taxon>Pseudomonadati</taxon>
        <taxon>Planctomycetota</taxon>
        <taxon>Planctomycetia</taxon>
        <taxon>Isosphaerales</taxon>
        <taxon>Isosphaeraceae</taxon>
        <taxon>Paludisphaera</taxon>
    </lineage>
</organism>
<dbReference type="RefSeq" id="WP_277862570.1">
    <property type="nucleotide sequence ID" value="NZ_JARRAG010000002.1"/>
</dbReference>
<protein>
    <submittedName>
        <fullName evidence="1">Uncharacterized protein</fullName>
    </submittedName>
</protein>